<protein>
    <recommendedName>
        <fullName evidence="1">GPI inositol-deacylase winged helix domain-containing protein</fullName>
    </recommendedName>
</protein>
<name>A0AA39KEY0_9AGAR</name>
<dbReference type="PANTHER" id="PTHR10039:SF15">
    <property type="entry name" value="NACHT DOMAIN-CONTAINING PROTEIN"/>
    <property type="match status" value="1"/>
</dbReference>
<evidence type="ECO:0000313" key="3">
    <source>
        <dbReference type="Proteomes" id="UP001175227"/>
    </source>
</evidence>
<evidence type="ECO:0000259" key="1">
    <source>
        <dbReference type="Pfam" id="PF22939"/>
    </source>
</evidence>
<accession>A0AA39KEY0</accession>
<dbReference type="Pfam" id="PF22939">
    <property type="entry name" value="WHD_GPIID"/>
    <property type="match status" value="1"/>
</dbReference>
<evidence type="ECO:0000313" key="2">
    <source>
        <dbReference type="EMBL" id="KAK0459922.1"/>
    </source>
</evidence>
<keyword evidence="3" id="KW-1185">Reference proteome</keyword>
<dbReference type="Proteomes" id="UP001175227">
    <property type="component" value="Unassembled WGS sequence"/>
</dbReference>
<proteinExistence type="predicted"/>
<gene>
    <name evidence="2" type="ORF">IW261DRAFT_1350412</name>
</gene>
<dbReference type="AlphaFoldDB" id="A0AA39KEY0"/>
<organism evidence="2 3">
    <name type="scientific">Armillaria novae-zelandiae</name>
    <dbReference type="NCBI Taxonomy" id="153914"/>
    <lineage>
        <taxon>Eukaryota</taxon>
        <taxon>Fungi</taxon>
        <taxon>Dikarya</taxon>
        <taxon>Basidiomycota</taxon>
        <taxon>Agaricomycotina</taxon>
        <taxon>Agaricomycetes</taxon>
        <taxon>Agaricomycetidae</taxon>
        <taxon>Agaricales</taxon>
        <taxon>Marasmiineae</taxon>
        <taxon>Physalacriaceae</taxon>
        <taxon>Armillaria</taxon>
    </lineage>
</organism>
<comment type="caution">
    <text evidence="2">The sequence shown here is derived from an EMBL/GenBank/DDBJ whole genome shotgun (WGS) entry which is preliminary data.</text>
</comment>
<feature type="domain" description="GPI inositol-deacylase winged helix" evidence="1">
    <location>
        <begin position="199"/>
        <end position="280"/>
    </location>
</feature>
<reference evidence="2" key="1">
    <citation type="submission" date="2023-06" db="EMBL/GenBank/DDBJ databases">
        <authorList>
            <consortium name="Lawrence Berkeley National Laboratory"/>
            <person name="Ahrendt S."/>
            <person name="Sahu N."/>
            <person name="Indic B."/>
            <person name="Wong-Bajracharya J."/>
            <person name="Merenyi Z."/>
            <person name="Ke H.-M."/>
            <person name="Monk M."/>
            <person name="Kocsube S."/>
            <person name="Drula E."/>
            <person name="Lipzen A."/>
            <person name="Balint B."/>
            <person name="Henrissat B."/>
            <person name="Andreopoulos B."/>
            <person name="Martin F.M."/>
            <person name="Harder C.B."/>
            <person name="Rigling D."/>
            <person name="Ford K.L."/>
            <person name="Foster G.D."/>
            <person name="Pangilinan J."/>
            <person name="Papanicolaou A."/>
            <person name="Barry K."/>
            <person name="LaButti K."/>
            <person name="Viragh M."/>
            <person name="Koriabine M."/>
            <person name="Yan M."/>
            <person name="Riley R."/>
            <person name="Champramary S."/>
            <person name="Plett K.L."/>
            <person name="Tsai I.J."/>
            <person name="Slot J."/>
            <person name="Sipos G."/>
            <person name="Plett J."/>
            <person name="Nagy L.G."/>
            <person name="Grigoriev I.V."/>
        </authorList>
    </citation>
    <scope>NUCLEOTIDE SEQUENCE</scope>
    <source>
        <strain evidence="2">ICMP 16352</strain>
    </source>
</reference>
<dbReference type="InterPro" id="IPR054471">
    <property type="entry name" value="GPIID_WHD"/>
</dbReference>
<sequence length="311" mass="35007">SLDRAFLITLQARRRLTAPIETFYDKWSHGGISPSLADITSLLCEELKLYDHIYIILDAFDELDNDRCCKAVIDPLKALGDHICVLVTSRPLDMMGSFTGVNTIMKIRADGADLERCVMAGLMDGYLPRHLSKDESLHKRIHETVVQKADGMFLLAKIHMELLAGYINRAQLNRELDQLPDTIEKAYGHLLARIDSLPNKDLAYCVFGWVAFAACPLEVEALQDALAIESGTKKADPANITDEGILLSICAGLVVIVDINNERYFKFVHDTQEYFILQEDKLFPCIHVDFTCICLAHMSFNPFIDSDRQVL</sequence>
<dbReference type="PANTHER" id="PTHR10039">
    <property type="entry name" value="AMELOGENIN"/>
    <property type="match status" value="1"/>
</dbReference>
<dbReference type="EMBL" id="JAUEPR010000197">
    <property type="protein sequence ID" value="KAK0459922.1"/>
    <property type="molecule type" value="Genomic_DNA"/>
</dbReference>
<feature type="non-terminal residue" evidence="2">
    <location>
        <position position="1"/>
    </location>
</feature>